<dbReference type="InterPro" id="IPR008991">
    <property type="entry name" value="Translation_prot_SH3-like_sf"/>
</dbReference>
<dbReference type="GO" id="GO:0006412">
    <property type="term" value="P:translation"/>
    <property type="evidence" value="ECO:0007669"/>
    <property type="project" value="InterPro"/>
</dbReference>
<feature type="domain" description="Large ribosomal subunit protein eL14" evidence="7">
    <location>
        <begin position="46"/>
        <end position="120"/>
    </location>
</feature>
<dbReference type="OrthoDB" id="1875589at2759"/>
<protein>
    <recommendedName>
        <fullName evidence="4">Large ribosomal subunit protein eL14</fullName>
    </recommendedName>
    <alternativeName>
        <fullName evidence="5">60S ribosomal protein L14</fullName>
    </alternativeName>
</protein>
<reference evidence="8" key="1">
    <citation type="submission" date="2009-06" db="EMBL/GenBank/DDBJ databases">
        <title>A full-length cDNA resource of the pea aphid, Acyrthosiphon pisum.</title>
        <authorList>
            <person name="Shigenobu S."/>
            <person name="Nakabachi A."/>
            <person name="Richards S."/>
        </authorList>
    </citation>
    <scope>NUCLEOTIDE SEQUENCE</scope>
    <source>
        <strain evidence="8">LSR1</strain>
        <tissue evidence="8">Whole body</tissue>
    </source>
</reference>
<feature type="domain" description="KOW" evidence="6">
    <location>
        <begin position="10"/>
        <end position="39"/>
    </location>
</feature>
<dbReference type="PANTHER" id="PTHR11127:SF2">
    <property type="entry name" value="LARGE RIBOSOMAL SUBUNIT PROTEIN EL14"/>
    <property type="match status" value="1"/>
</dbReference>
<dbReference type="InterPro" id="IPR014722">
    <property type="entry name" value="Rib_uL2_dom2"/>
</dbReference>
<evidence type="ECO:0000313" key="8">
    <source>
        <dbReference type="EMBL" id="BAH71366.1"/>
    </source>
</evidence>
<keyword evidence="3" id="KW-0687">Ribonucleoprotein</keyword>
<comment type="similarity">
    <text evidence="1">Belongs to the eukaryotic ribosomal protein eL14 family.</text>
</comment>
<dbReference type="InterPro" id="IPR005824">
    <property type="entry name" value="KOW"/>
</dbReference>
<dbReference type="GO" id="GO:0003723">
    <property type="term" value="F:RNA binding"/>
    <property type="evidence" value="ECO:0007669"/>
    <property type="project" value="InterPro"/>
</dbReference>
<dbReference type="InterPro" id="IPR039660">
    <property type="entry name" value="Ribosomal_eL14"/>
</dbReference>
<evidence type="ECO:0000259" key="6">
    <source>
        <dbReference type="Pfam" id="PF00467"/>
    </source>
</evidence>
<dbReference type="GO" id="GO:0003735">
    <property type="term" value="F:structural constituent of ribosome"/>
    <property type="evidence" value="ECO:0007669"/>
    <property type="project" value="InterPro"/>
</dbReference>
<dbReference type="Gene3D" id="6.10.250.2270">
    <property type="match status" value="1"/>
</dbReference>
<dbReference type="InterPro" id="IPR002784">
    <property type="entry name" value="Ribosomal_eL14_dom"/>
</dbReference>
<dbReference type="CDD" id="cd23702">
    <property type="entry name" value="eL14"/>
    <property type="match status" value="1"/>
</dbReference>
<evidence type="ECO:0000256" key="2">
    <source>
        <dbReference type="ARBA" id="ARBA00022980"/>
    </source>
</evidence>
<dbReference type="EMBL" id="AK340836">
    <property type="protein sequence ID" value="BAH71366.1"/>
    <property type="molecule type" value="mRNA"/>
</dbReference>
<dbReference type="Pfam" id="PF00467">
    <property type="entry name" value="KOW"/>
    <property type="match status" value="1"/>
</dbReference>
<gene>
    <name evidence="8" type="primary">ACYPI000029</name>
</gene>
<evidence type="ECO:0000259" key="7">
    <source>
        <dbReference type="Pfam" id="PF01929"/>
    </source>
</evidence>
<evidence type="ECO:0000256" key="3">
    <source>
        <dbReference type="ARBA" id="ARBA00023274"/>
    </source>
</evidence>
<evidence type="ECO:0000256" key="5">
    <source>
        <dbReference type="ARBA" id="ARBA00035318"/>
    </source>
</evidence>
<accession>C4WTZ6</accession>
<dbReference type="GO" id="GO:0042273">
    <property type="term" value="P:ribosomal large subunit biogenesis"/>
    <property type="evidence" value="ECO:0007669"/>
    <property type="project" value="TreeGrafter"/>
</dbReference>
<evidence type="ECO:0000256" key="4">
    <source>
        <dbReference type="ARBA" id="ARBA00035215"/>
    </source>
</evidence>
<proteinExistence type="evidence at transcript level"/>
<dbReference type="SUPFAM" id="SSF50104">
    <property type="entry name" value="Translation proteins SH3-like domain"/>
    <property type="match status" value="1"/>
</dbReference>
<dbReference type="AlphaFoldDB" id="C4WTZ6"/>
<organism evidence="8">
    <name type="scientific">Acyrthosiphon pisum</name>
    <name type="common">Pea aphid</name>
    <dbReference type="NCBI Taxonomy" id="7029"/>
    <lineage>
        <taxon>Eukaryota</taxon>
        <taxon>Metazoa</taxon>
        <taxon>Ecdysozoa</taxon>
        <taxon>Arthropoda</taxon>
        <taxon>Hexapoda</taxon>
        <taxon>Insecta</taxon>
        <taxon>Pterygota</taxon>
        <taxon>Neoptera</taxon>
        <taxon>Paraneoptera</taxon>
        <taxon>Hemiptera</taxon>
        <taxon>Sternorrhyncha</taxon>
        <taxon>Aphidomorpha</taxon>
        <taxon>Aphidoidea</taxon>
        <taxon>Aphididae</taxon>
        <taxon>Macrosiphini</taxon>
        <taxon>Acyrthosiphon</taxon>
    </lineage>
</organism>
<name>C4WTZ6_ACYPI</name>
<dbReference type="Gene3D" id="2.30.30.30">
    <property type="match status" value="1"/>
</dbReference>
<dbReference type="Pfam" id="PF01929">
    <property type="entry name" value="Ribosomal_L14e"/>
    <property type="match status" value="1"/>
</dbReference>
<keyword evidence="2" id="KW-0689">Ribosomal protein</keyword>
<dbReference type="GO" id="GO:0022625">
    <property type="term" value="C:cytosolic large ribosomal subunit"/>
    <property type="evidence" value="ECO:0007669"/>
    <property type="project" value="TreeGrafter"/>
</dbReference>
<sequence>MPFKRFVETGRVVYVVDGPYKGKIVSIVDCIDQKTVLVDGPETGVPRSKMRISQIPLTKFKINFPYNGSTRTVRQAWKKADLNKLWVQSRWAEKAANREKRASLGDFERFKLKRARKIRNKIRTNVYQALFNNTYCPKKKTAVAKVAKA</sequence>
<evidence type="ECO:0000256" key="1">
    <source>
        <dbReference type="ARBA" id="ARBA00006592"/>
    </source>
</evidence>
<dbReference type="PANTHER" id="PTHR11127">
    <property type="entry name" value="60S RIBOSOMAL PROTEIN L14"/>
    <property type="match status" value="1"/>
</dbReference>